<keyword evidence="5" id="KW-0676">Redox-active center</keyword>
<dbReference type="Proteomes" id="UP001241537">
    <property type="component" value="Unassembled WGS sequence"/>
</dbReference>
<dbReference type="InterPro" id="IPR036188">
    <property type="entry name" value="FAD/NAD-bd_sf"/>
</dbReference>
<dbReference type="InterPro" id="IPR008255">
    <property type="entry name" value="Pyr_nucl-diS_OxRdtase_2_AS"/>
</dbReference>
<organism evidence="7 8">
    <name type="scientific">Moryella indoligenes</name>
    <dbReference type="NCBI Taxonomy" id="371674"/>
    <lineage>
        <taxon>Bacteria</taxon>
        <taxon>Bacillati</taxon>
        <taxon>Bacillota</taxon>
        <taxon>Clostridia</taxon>
        <taxon>Lachnospirales</taxon>
        <taxon>Lachnospiraceae</taxon>
        <taxon>Moryella</taxon>
    </lineage>
</organism>
<evidence type="ECO:0000256" key="4">
    <source>
        <dbReference type="ARBA" id="ARBA00023157"/>
    </source>
</evidence>
<dbReference type="EMBL" id="JAUSTO010000011">
    <property type="protein sequence ID" value="MDQ0153023.1"/>
    <property type="molecule type" value="Genomic_DNA"/>
</dbReference>
<dbReference type="PANTHER" id="PTHR48105">
    <property type="entry name" value="THIOREDOXIN REDUCTASE 1-RELATED-RELATED"/>
    <property type="match status" value="1"/>
</dbReference>
<dbReference type="AlphaFoldDB" id="A0AAE4AKL2"/>
<dbReference type="PROSITE" id="PS00573">
    <property type="entry name" value="PYRIDINE_REDOX_2"/>
    <property type="match status" value="1"/>
</dbReference>
<dbReference type="EC" id="1.8.1.9" evidence="7"/>
<gene>
    <name evidence="7" type="ORF">J2S20_001730</name>
</gene>
<sequence length="306" mass="32538">MDKILDMVVIGSGPAGLTAGIYGVRAKLDLVVIEKEMMSGGQILNTYDVDNFPGFLGIGGFELGQKFREHADGLGVNFVTDNVREIRVDADGIKTVVCAEGSYRARTVVIASGAHHSLLGAPGEKEFTGMGVSYCATCDGALYRNRVTAVVGGGDVALGDALVLSRLCEKVYLIHRRDAFRGARSLQEKVLATENIIPVMDSVVTEVLGTDRVDRIQVKNVKSGELQELPVSALFVAVGIVPESDAFALVERDARGYIRAGEDCCTSIPGIYAAGDVRGKQLRQVITAAADGANAVESAVRYLNEN</sequence>
<evidence type="ECO:0000256" key="3">
    <source>
        <dbReference type="ARBA" id="ARBA00023002"/>
    </source>
</evidence>
<dbReference type="RefSeq" id="WP_307255032.1">
    <property type="nucleotide sequence ID" value="NZ_JAUSTO010000011.1"/>
</dbReference>
<dbReference type="SUPFAM" id="SSF51905">
    <property type="entry name" value="FAD/NAD(P)-binding domain"/>
    <property type="match status" value="1"/>
</dbReference>
<name>A0AAE4AKL2_9FIRM</name>
<evidence type="ECO:0000259" key="6">
    <source>
        <dbReference type="Pfam" id="PF07992"/>
    </source>
</evidence>
<reference evidence="7" key="1">
    <citation type="submission" date="2023-07" db="EMBL/GenBank/DDBJ databases">
        <title>Genomic Encyclopedia of Type Strains, Phase IV (KMG-IV): sequencing the most valuable type-strain genomes for metagenomic binning, comparative biology and taxonomic classification.</title>
        <authorList>
            <person name="Goeker M."/>
        </authorList>
    </citation>
    <scope>NUCLEOTIDE SEQUENCE</scope>
    <source>
        <strain evidence="7">DSM 19659</strain>
    </source>
</reference>
<dbReference type="PRINTS" id="PR00368">
    <property type="entry name" value="FADPNR"/>
</dbReference>
<keyword evidence="3 7" id="KW-0560">Oxidoreductase</keyword>
<proteinExistence type="predicted"/>
<protein>
    <submittedName>
        <fullName evidence="7">Thioredoxin reductase (NADPH)</fullName>
        <ecNumber evidence="7">1.8.1.9</ecNumber>
    </submittedName>
</protein>
<keyword evidence="8" id="KW-1185">Reference proteome</keyword>
<accession>A0AAE4AKL2</accession>
<dbReference type="GO" id="GO:0004791">
    <property type="term" value="F:thioredoxin-disulfide reductase (NADPH) activity"/>
    <property type="evidence" value="ECO:0007669"/>
    <property type="project" value="UniProtKB-EC"/>
</dbReference>
<feature type="domain" description="FAD/NAD(P)-binding" evidence="6">
    <location>
        <begin position="6"/>
        <end position="292"/>
    </location>
</feature>
<keyword evidence="2" id="KW-0274">FAD</keyword>
<dbReference type="PRINTS" id="PR00469">
    <property type="entry name" value="PNDRDTASEII"/>
</dbReference>
<evidence type="ECO:0000256" key="2">
    <source>
        <dbReference type="ARBA" id="ARBA00022827"/>
    </source>
</evidence>
<dbReference type="InterPro" id="IPR023753">
    <property type="entry name" value="FAD/NAD-binding_dom"/>
</dbReference>
<comment type="caution">
    <text evidence="7">The sequence shown here is derived from an EMBL/GenBank/DDBJ whole genome shotgun (WGS) entry which is preliminary data.</text>
</comment>
<keyword evidence="4" id="KW-1015">Disulfide bond</keyword>
<evidence type="ECO:0000313" key="7">
    <source>
        <dbReference type="EMBL" id="MDQ0153023.1"/>
    </source>
</evidence>
<evidence type="ECO:0000313" key="8">
    <source>
        <dbReference type="Proteomes" id="UP001241537"/>
    </source>
</evidence>
<evidence type="ECO:0000256" key="5">
    <source>
        <dbReference type="ARBA" id="ARBA00023284"/>
    </source>
</evidence>
<evidence type="ECO:0000256" key="1">
    <source>
        <dbReference type="ARBA" id="ARBA00022630"/>
    </source>
</evidence>
<dbReference type="Pfam" id="PF07992">
    <property type="entry name" value="Pyr_redox_2"/>
    <property type="match status" value="1"/>
</dbReference>
<keyword evidence="1" id="KW-0285">Flavoprotein</keyword>
<dbReference type="InterPro" id="IPR050097">
    <property type="entry name" value="Ferredoxin-NADP_redctase_2"/>
</dbReference>
<dbReference type="Gene3D" id="3.50.50.60">
    <property type="entry name" value="FAD/NAD(P)-binding domain"/>
    <property type="match status" value="2"/>
</dbReference>